<keyword evidence="9" id="KW-1185">Reference proteome</keyword>
<dbReference type="InterPro" id="IPR000719">
    <property type="entry name" value="Prot_kinase_dom"/>
</dbReference>
<evidence type="ECO:0000313" key="8">
    <source>
        <dbReference type="EMBL" id="SHO33568.1"/>
    </source>
</evidence>
<dbReference type="PROSITE" id="PS50011">
    <property type="entry name" value="PROTEIN_KINASE_DOM"/>
    <property type="match status" value="1"/>
</dbReference>
<dbReference type="GeneID" id="30523484"/>
<dbReference type="PANTHER" id="PTHR24345">
    <property type="entry name" value="SERINE/THREONINE-PROTEIN KINASE PLK"/>
    <property type="match status" value="1"/>
</dbReference>
<accession>A0A1M7XVL0</accession>
<evidence type="ECO:0000256" key="1">
    <source>
        <dbReference type="ARBA" id="ARBA00022527"/>
    </source>
</evidence>
<sequence length="401" mass="46158">MLKFLGEGTYGRVWKVRKEGKDYALKNFSHTRQHIGVPNVSEMALCMILDHPHIIKYHEIVYHKENDQYALLMELADRDLHSHLLKNPNLERAQLYTYFFQLCTAIKYLHQAGIAHYDIKPNNCLLLDNKIKLCDFGASRPFQLSEHDVRPTLCPPEVYGFIKPSLRKPGSIFDQKTYSAAKVDMWSLGETFFFLLTGRHLFSVYTKETCRLQAAFAKDRRAFLTSLGDTSLGDTDSDSDSGLSEQEINLLLLLLEPDVQKRPDDVSVILQHELFSGMHPCCASLELPLFTPSREIMHWLEGMELSHLLVCSTVCLFSLCSKEVVEKKRLLIIACLLLCSKIYSFSLTEEELKDISLNICTLREIYDLEKSLFLQFQERCIFRVTHRTDDTDSQTSLSKEV</sequence>
<keyword evidence="2" id="KW-0808">Transferase</keyword>
<evidence type="ECO:0000256" key="6">
    <source>
        <dbReference type="PROSITE-ProRule" id="PRU10141"/>
    </source>
</evidence>
<dbReference type="PANTHER" id="PTHR24345:SF0">
    <property type="entry name" value="CELL CYCLE SERINE_THREONINE-PROTEIN KINASE CDC5_MSD2"/>
    <property type="match status" value="1"/>
</dbReference>
<evidence type="ECO:0000256" key="4">
    <source>
        <dbReference type="ARBA" id="ARBA00022777"/>
    </source>
</evidence>
<feature type="binding site" evidence="6">
    <location>
        <position position="26"/>
    </location>
    <ligand>
        <name>ATP</name>
        <dbReference type="ChEBI" id="CHEBI:30616"/>
    </ligand>
</feature>
<evidence type="ECO:0000259" key="7">
    <source>
        <dbReference type="PROSITE" id="PS50011"/>
    </source>
</evidence>
<keyword evidence="1" id="KW-0723">Serine/threonine-protein kinase</keyword>
<feature type="domain" description="Protein kinase" evidence="7">
    <location>
        <begin position="1"/>
        <end position="275"/>
    </location>
</feature>
<dbReference type="InterPro" id="IPR011009">
    <property type="entry name" value="Kinase-like_dom_sf"/>
</dbReference>
<dbReference type="GO" id="GO:0004674">
    <property type="term" value="F:protein serine/threonine kinase activity"/>
    <property type="evidence" value="ECO:0007669"/>
    <property type="project" value="UniProtKB-KW"/>
</dbReference>
<evidence type="ECO:0000256" key="2">
    <source>
        <dbReference type="ARBA" id="ARBA00022679"/>
    </source>
</evidence>
<proteinExistence type="predicted"/>
<dbReference type="EMBL" id="LT671577">
    <property type="protein sequence ID" value="SHO33568.1"/>
    <property type="molecule type" value="Genomic_DNA"/>
</dbReference>
<dbReference type="GO" id="GO:0005524">
    <property type="term" value="F:ATP binding"/>
    <property type="evidence" value="ECO:0007669"/>
    <property type="project" value="UniProtKB-UniRule"/>
</dbReference>
<dbReference type="SMART" id="SM00220">
    <property type="entry name" value="S_TKc"/>
    <property type="match status" value="1"/>
</dbReference>
<keyword evidence="4 8" id="KW-0418">Kinase</keyword>
<gene>
    <name evidence="8" type="ORF">BQ3484_500</name>
</gene>
<dbReference type="InterPro" id="IPR008271">
    <property type="entry name" value="Ser/Thr_kinase_AS"/>
</dbReference>
<reference evidence="8 9" key="1">
    <citation type="submission" date="2016-11" db="EMBL/GenBank/DDBJ databases">
        <authorList>
            <consortium name="Urmite Genomes"/>
        </authorList>
    </citation>
    <scope>NUCLEOTIDE SEQUENCE [LARGE SCALE GENOMIC DNA]</scope>
    <source>
        <strain evidence="8 9">A11</strain>
    </source>
</reference>
<dbReference type="CDD" id="cd00180">
    <property type="entry name" value="PKc"/>
    <property type="match status" value="1"/>
</dbReference>
<evidence type="ECO:0000256" key="5">
    <source>
        <dbReference type="ARBA" id="ARBA00022840"/>
    </source>
</evidence>
<dbReference type="SUPFAM" id="SSF56112">
    <property type="entry name" value="Protein kinase-like (PK-like)"/>
    <property type="match status" value="1"/>
</dbReference>
<protein>
    <submittedName>
        <fullName evidence="8">Cyclin-dependent kinase 3</fullName>
    </submittedName>
</protein>
<keyword evidence="5 6" id="KW-0067">ATP-binding</keyword>
<dbReference type="InterPro" id="IPR017441">
    <property type="entry name" value="Protein_kinase_ATP_BS"/>
</dbReference>
<evidence type="ECO:0000256" key="3">
    <source>
        <dbReference type="ARBA" id="ARBA00022741"/>
    </source>
</evidence>
<dbReference type="Gene3D" id="1.10.510.10">
    <property type="entry name" value="Transferase(Phosphotransferase) domain 1"/>
    <property type="match status" value="1"/>
</dbReference>
<dbReference type="KEGG" id="vg:30523484"/>
<dbReference type="OrthoDB" id="8955at10239"/>
<dbReference type="Proteomes" id="UP000201465">
    <property type="component" value="Segment"/>
</dbReference>
<evidence type="ECO:0000313" key="9">
    <source>
        <dbReference type="Proteomes" id="UP000201465"/>
    </source>
</evidence>
<dbReference type="Pfam" id="PF00069">
    <property type="entry name" value="Pkinase"/>
    <property type="match status" value="1"/>
</dbReference>
<name>A0A1M7XVL0_9VIRU</name>
<organism evidence="8 9">
    <name type="scientific">Cedratvirus A11</name>
    <dbReference type="NCBI Taxonomy" id="1903266"/>
    <lineage>
        <taxon>Viruses</taxon>
        <taxon>Pithoviruses</taxon>
        <taxon>Orthocedratvirinae</taxon>
        <taxon>Alphacedratvirus</taxon>
        <taxon>Alphacedratvirus aljazairmassiliense</taxon>
    </lineage>
</organism>
<dbReference type="RefSeq" id="YP_009329440.1">
    <property type="nucleotide sequence ID" value="NC_032108.1"/>
</dbReference>
<dbReference type="PROSITE" id="PS00108">
    <property type="entry name" value="PROTEIN_KINASE_ST"/>
    <property type="match status" value="1"/>
</dbReference>
<dbReference type="PROSITE" id="PS00107">
    <property type="entry name" value="PROTEIN_KINASE_ATP"/>
    <property type="match status" value="1"/>
</dbReference>
<keyword evidence="3 6" id="KW-0547">Nucleotide-binding</keyword>